<keyword evidence="2" id="KW-1185">Reference proteome</keyword>
<organism evidence="1 2">
    <name type="scientific">Hyalomma asiaticum</name>
    <name type="common">Tick</name>
    <dbReference type="NCBI Taxonomy" id="266040"/>
    <lineage>
        <taxon>Eukaryota</taxon>
        <taxon>Metazoa</taxon>
        <taxon>Ecdysozoa</taxon>
        <taxon>Arthropoda</taxon>
        <taxon>Chelicerata</taxon>
        <taxon>Arachnida</taxon>
        <taxon>Acari</taxon>
        <taxon>Parasitiformes</taxon>
        <taxon>Ixodida</taxon>
        <taxon>Ixodoidea</taxon>
        <taxon>Ixodidae</taxon>
        <taxon>Hyalomminae</taxon>
        <taxon>Hyalomma</taxon>
    </lineage>
</organism>
<gene>
    <name evidence="1" type="ORF">HPB50_013215</name>
</gene>
<protein>
    <submittedName>
        <fullName evidence="1">Uncharacterized protein</fullName>
    </submittedName>
</protein>
<evidence type="ECO:0000313" key="2">
    <source>
        <dbReference type="Proteomes" id="UP000821845"/>
    </source>
</evidence>
<comment type="caution">
    <text evidence="1">The sequence shown here is derived from an EMBL/GenBank/DDBJ whole genome shotgun (WGS) entry which is preliminary data.</text>
</comment>
<sequence>MGCLCSCCKCTLDDCERSQFCQVMQQQGMAQNYLSTSIDSLPLLPPLQRQVRRGTPNSKRPAKTLSPRKAHSPPWSVRQASLSPKRLPMSAAVPVRDPAQPGPSRERPERSPQRLSPSSPVGSAKLLPVPLLRQLDVSPRRVPIAMPTMGTIIEESTDTDSDSDAGRQSSNPSDRADISQDTSSALLGDVSSLDTSNVD</sequence>
<dbReference type="Proteomes" id="UP000821845">
    <property type="component" value="Chromosome 8"/>
</dbReference>
<name>A0ACB7RRU6_HYAAI</name>
<proteinExistence type="predicted"/>
<accession>A0ACB7RRU6</accession>
<evidence type="ECO:0000313" key="1">
    <source>
        <dbReference type="EMBL" id="KAH6924169.1"/>
    </source>
</evidence>
<reference evidence="1" key="1">
    <citation type="submission" date="2020-05" db="EMBL/GenBank/DDBJ databases">
        <title>Large-scale comparative analyses of tick genomes elucidate their genetic diversity and vector capacities.</title>
        <authorList>
            <person name="Jia N."/>
            <person name="Wang J."/>
            <person name="Shi W."/>
            <person name="Du L."/>
            <person name="Sun Y."/>
            <person name="Zhan W."/>
            <person name="Jiang J."/>
            <person name="Wang Q."/>
            <person name="Zhang B."/>
            <person name="Ji P."/>
            <person name="Sakyi L.B."/>
            <person name="Cui X."/>
            <person name="Yuan T."/>
            <person name="Jiang B."/>
            <person name="Yang W."/>
            <person name="Lam T.T.-Y."/>
            <person name="Chang Q."/>
            <person name="Ding S."/>
            <person name="Wang X."/>
            <person name="Zhu J."/>
            <person name="Ruan X."/>
            <person name="Zhao L."/>
            <person name="Wei J."/>
            <person name="Que T."/>
            <person name="Du C."/>
            <person name="Cheng J."/>
            <person name="Dai P."/>
            <person name="Han X."/>
            <person name="Huang E."/>
            <person name="Gao Y."/>
            <person name="Liu J."/>
            <person name="Shao H."/>
            <person name="Ye R."/>
            <person name="Li L."/>
            <person name="Wei W."/>
            <person name="Wang X."/>
            <person name="Wang C."/>
            <person name="Yang T."/>
            <person name="Huo Q."/>
            <person name="Li W."/>
            <person name="Guo W."/>
            <person name="Chen H."/>
            <person name="Zhou L."/>
            <person name="Ni X."/>
            <person name="Tian J."/>
            <person name="Zhou Y."/>
            <person name="Sheng Y."/>
            <person name="Liu T."/>
            <person name="Pan Y."/>
            <person name="Xia L."/>
            <person name="Li J."/>
            <person name="Zhao F."/>
            <person name="Cao W."/>
        </authorList>
    </citation>
    <scope>NUCLEOTIDE SEQUENCE</scope>
    <source>
        <strain evidence="1">Hyas-2018</strain>
    </source>
</reference>
<dbReference type="EMBL" id="CM023488">
    <property type="protein sequence ID" value="KAH6924169.1"/>
    <property type="molecule type" value="Genomic_DNA"/>
</dbReference>